<keyword evidence="3" id="KW-1185">Reference proteome</keyword>
<comment type="caution">
    <text evidence="2">The sequence shown here is derived from an EMBL/GenBank/DDBJ whole genome shotgun (WGS) entry which is preliminary data.</text>
</comment>
<organism evidence="2 3">
    <name type="scientific">Actinokineospora spheciospongiae</name>
    <dbReference type="NCBI Taxonomy" id="909613"/>
    <lineage>
        <taxon>Bacteria</taxon>
        <taxon>Bacillati</taxon>
        <taxon>Actinomycetota</taxon>
        <taxon>Actinomycetes</taxon>
        <taxon>Pseudonocardiales</taxon>
        <taxon>Pseudonocardiaceae</taxon>
        <taxon>Actinokineospora</taxon>
    </lineage>
</organism>
<dbReference type="Proteomes" id="UP000019277">
    <property type="component" value="Unassembled WGS sequence"/>
</dbReference>
<name>W7J5D1_9PSEU</name>
<protein>
    <submittedName>
        <fullName evidence="2">Uncharacterized protein</fullName>
    </submittedName>
</protein>
<sequence>MRGHRLGHPIAAPRADPPSPLESPENNAPGNTSTASTSRACGSGHVRVRVAA</sequence>
<accession>W7J5D1</accession>
<evidence type="ECO:0000313" key="3">
    <source>
        <dbReference type="Proteomes" id="UP000019277"/>
    </source>
</evidence>
<evidence type="ECO:0000313" key="2">
    <source>
        <dbReference type="EMBL" id="EWC64242.1"/>
    </source>
</evidence>
<reference evidence="2 3" key="1">
    <citation type="journal article" date="2014" name="Genome Announc.">
        <title>Draft Genome Sequence of the Antitrypanosomally Active Sponge-Associated Bacterium Actinokineospora sp. Strain EG49.</title>
        <authorList>
            <person name="Harjes J."/>
            <person name="Ryu T."/>
            <person name="Abdelmohsen U.R."/>
            <person name="Moitinho-Silva L."/>
            <person name="Horn H."/>
            <person name="Ravasi T."/>
            <person name="Hentschel U."/>
        </authorList>
    </citation>
    <scope>NUCLEOTIDE SEQUENCE [LARGE SCALE GENOMIC DNA]</scope>
    <source>
        <strain evidence="2 3">EG49</strain>
    </source>
</reference>
<dbReference type="EMBL" id="AYXG01000016">
    <property type="protein sequence ID" value="EWC64242.1"/>
    <property type="molecule type" value="Genomic_DNA"/>
</dbReference>
<feature type="compositionally biased region" description="Polar residues" evidence="1">
    <location>
        <begin position="24"/>
        <end position="40"/>
    </location>
</feature>
<gene>
    <name evidence="2" type="ORF">UO65_0365</name>
</gene>
<dbReference type="AlphaFoldDB" id="W7J5D1"/>
<evidence type="ECO:0000256" key="1">
    <source>
        <dbReference type="SAM" id="MobiDB-lite"/>
    </source>
</evidence>
<proteinExistence type="predicted"/>
<feature type="region of interest" description="Disordered" evidence="1">
    <location>
        <begin position="1"/>
        <end position="52"/>
    </location>
</feature>